<proteinExistence type="predicted"/>
<protein>
    <submittedName>
        <fullName evidence="2">Rod shape-determining protein MreB</fullName>
    </submittedName>
</protein>
<dbReference type="eggNOG" id="ENOG502Z9MH">
    <property type="taxonomic scope" value="Bacteria"/>
</dbReference>
<dbReference type="AlphaFoldDB" id="A0A0W0VZU6"/>
<evidence type="ECO:0000313" key="2">
    <source>
        <dbReference type="EMBL" id="KTD25490.1"/>
    </source>
</evidence>
<keyword evidence="1" id="KW-0732">Signal</keyword>
<evidence type="ECO:0000256" key="1">
    <source>
        <dbReference type="SAM" id="SignalP"/>
    </source>
</evidence>
<keyword evidence="3" id="KW-1185">Reference proteome</keyword>
<dbReference type="EMBL" id="LNYI01000004">
    <property type="protein sequence ID" value="KTD25490.1"/>
    <property type="molecule type" value="Genomic_DNA"/>
</dbReference>
<gene>
    <name evidence="2" type="primary">mreB</name>
    <name evidence="2" type="ORF">Llan_0236</name>
</gene>
<feature type="signal peptide" evidence="1">
    <location>
        <begin position="1"/>
        <end position="26"/>
    </location>
</feature>
<dbReference type="Proteomes" id="UP000054869">
    <property type="component" value="Unassembled WGS sequence"/>
</dbReference>
<dbReference type="RefSeq" id="WP_154660324.1">
    <property type="nucleotide sequence ID" value="NZ_CAAAJD010000007.1"/>
</dbReference>
<comment type="caution">
    <text evidence="2">The sequence shown here is derived from an EMBL/GenBank/DDBJ whole genome shotgun (WGS) entry which is preliminary data.</text>
</comment>
<reference evidence="2 3" key="1">
    <citation type="submission" date="2015-11" db="EMBL/GenBank/DDBJ databases">
        <title>Genomic analysis of 38 Legionella species identifies large and diverse effector repertoires.</title>
        <authorList>
            <person name="Burstein D."/>
            <person name="Amaro F."/>
            <person name="Zusman T."/>
            <person name="Lifshitz Z."/>
            <person name="Cohen O."/>
            <person name="Gilbert J.A."/>
            <person name="Pupko T."/>
            <person name="Shuman H.A."/>
            <person name="Segal G."/>
        </authorList>
    </citation>
    <scope>NUCLEOTIDE SEQUENCE [LARGE SCALE GENOMIC DNA]</scope>
    <source>
        <strain evidence="2 3">ATCC 49751</strain>
    </source>
</reference>
<name>A0A0W0VZU6_9GAMM</name>
<accession>A0A0W0VZU6</accession>
<dbReference type="PATRIC" id="fig|45067.4.peg.247"/>
<organism evidence="2 3">
    <name type="scientific">Legionella lansingensis</name>
    <dbReference type="NCBI Taxonomy" id="45067"/>
    <lineage>
        <taxon>Bacteria</taxon>
        <taxon>Pseudomonadati</taxon>
        <taxon>Pseudomonadota</taxon>
        <taxon>Gammaproteobacteria</taxon>
        <taxon>Legionellales</taxon>
        <taxon>Legionellaceae</taxon>
        <taxon>Legionella</taxon>
    </lineage>
</organism>
<evidence type="ECO:0000313" key="3">
    <source>
        <dbReference type="Proteomes" id="UP000054869"/>
    </source>
</evidence>
<dbReference type="STRING" id="45067.Llan_0236"/>
<dbReference type="OrthoDB" id="8565154at2"/>
<dbReference type="PROSITE" id="PS51257">
    <property type="entry name" value="PROKAR_LIPOPROTEIN"/>
    <property type="match status" value="1"/>
</dbReference>
<sequence length="524" mass="59564">MACRWMSKIIRSLCVFLLCSTAGWTACSIINESNEQAPKMNDVLGLLLTEMDSCPKDVFALRELLKQLGLKLDTTMVANRGFHNPSQGSFSLFEMVSGNAKLTTATTVSPGEFFFGHFTAVDDANHLIADQNPVKDSLMIEALAWDQQKRVFNFYELRGEGEQGQWFYRGDSQDIFADNEWLHRQEDPFHPKFGRRLRCSGCHGAGGPIMKELDSPHNDWWEPNRKLDFGGREADKKLAEILETLVPPDYLAKNVVIGLRKLLDTHSSQQQSLSLQEQLRPLFCPVELNLASDSATNDENKDEVIIPTGFFVDERLVDTPITILVARAFYQLAYKRVGSNFPETNLEDADHAWLTPVKARSDRMAIDALIARGVIDDKFVADVLGIDMTNPVFSSIRCQLLRFLPELSFGWREKFIANLVKSSEPVAHELAQNLVNPELTPRFYRARAQQFLENCRIKLKNPENVAELYKLLVQRRKEIRTSEISANPRGQILEPGFRVIFPESEIEDQRKLTLTLDCHVEEEA</sequence>
<feature type="chain" id="PRO_5006915269" evidence="1">
    <location>
        <begin position="27"/>
        <end position="524"/>
    </location>
</feature>